<evidence type="ECO:0000313" key="2">
    <source>
        <dbReference type="Proteomes" id="UP000215086"/>
    </source>
</evidence>
<gene>
    <name evidence="1" type="ORF">THTE_3747</name>
</gene>
<evidence type="ECO:0000313" key="1">
    <source>
        <dbReference type="EMBL" id="ASV76348.1"/>
    </source>
</evidence>
<name>A0A286RK66_9BACT</name>
<dbReference type="AlphaFoldDB" id="A0A286RK66"/>
<dbReference type="Proteomes" id="UP000215086">
    <property type="component" value="Chromosome"/>
</dbReference>
<protein>
    <submittedName>
        <fullName evidence="1">Uncharacterized protein</fullName>
    </submittedName>
</protein>
<organism evidence="1 2">
    <name type="scientific">Thermogutta terrifontis</name>
    <dbReference type="NCBI Taxonomy" id="1331910"/>
    <lineage>
        <taxon>Bacteria</taxon>
        <taxon>Pseudomonadati</taxon>
        <taxon>Planctomycetota</taxon>
        <taxon>Planctomycetia</taxon>
        <taxon>Pirellulales</taxon>
        <taxon>Thermoguttaceae</taxon>
        <taxon>Thermogutta</taxon>
    </lineage>
</organism>
<reference evidence="1 2" key="1">
    <citation type="journal article" name="Front. Microbiol.">
        <title>Sugar Metabolism of the First Thermophilic Planctomycete Thermogutta terrifontis: Comparative Genomic and Transcriptomic Approaches.</title>
        <authorList>
            <person name="Elcheninov A.G."/>
            <person name="Menzel P."/>
            <person name="Gudbergsdottir S.R."/>
            <person name="Slesarev A.I."/>
            <person name="Kadnikov V.V."/>
            <person name="Krogh A."/>
            <person name="Bonch-Osmolovskaya E.A."/>
            <person name="Peng X."/>
            <person name="Kublanov I.V."/>
        </authorList>
    </citation>
    <scope>NUCLEOTIDE SEQUENCE [LARGE SCALE GENOMIC DNA]</scope>
    <source>
        <strain evidence="1 2">R1</strain>
    </source>
</reference>
<dbReference type="EMBL" id="CP018477">
    <property type="protein sequence ID" value="ASV76348.1"/>
    <property type="molecule type" value="Genomic_DNA"/>
</dbReference>
<accession>A0A286RK66</accession>
<dbReference type="KEGG" id="ttf:THTE_3747"/>
<proteinExistence type="predicted"/>
<keyword evidence="2" id="KW-1185">Reference proteome</keyword>
<sequence>MQHWWPAEVDLALTALNIFDMAIRRCNRVPNALTMLNMRVVPGWD</sequence>